<evidence type="ECO:0000313" key="4">
    <source>
        <dbReference type="Proteomes" id="UP000321513"/>
    </source>
</evidence>
<evidence type="ECO:0000259" key="2">
    <source>
        <dbReference type="Pfam" id="PF13590"/>
    </source>
</evidence>
<protein>
    <recommendedName>
        <fullName evidence="2">DUF4136 domain-containing protein</fullName>
    </recommendedName>
</protein>
<dbReference type="RefSeq" id="WP_147204443.1">
    <property type="nucleotide sequence ID" value="NZ_BJYT01000010.1"/>
</dbReference>
<evidence type="ECO:0000313" key="3">
    <source>
        <dbReference type="EMBL" id="GEO10328.1"/>
    </source>
</evidence>
<dbReference type="PROSITE" id="PS51257">
    <property type="entry name" value="PROKAR_LIPOPROTEIN"/>
    <property type="match status" value="1"/>
</dbReference>
<dbReference type="AlphaFoldDB" id="A0A512BEE3"/>
<evidence type="ECO:0000256" key="1">
    <source>
        <dbReference type="SAM" id="SignalP"/>
    </source>
</evidence>
<keyword evidence="1" id="KW-0732">Signal</keyword>
<feature type="signal peptide" evidence="1">
    <location>
        <begin position="1"/>
        <end position="22"/>
    </location>
</feature>
<dbReference type="InterPro" id="IPR025411">
    <property type="entry name" value="DUF4136"/>
</dbReference>
<reference evidence="3 4" key="1">
    <citation type="submission" date="2019-07" db="EMBL/GenBank/DDBJ databases">
        <title>Whole genome shotgun sequence of Segetibacter aerophilus NBRC 106135.</title>
        <authorList>
            <person name="Hosoyama A."/>
            <person name="Uohara A."/>
            <person name="Ohji S."/>
            <person name="Ichikawa N."/>
        </authorList>
    </citation>
    <scope>NUCLEOTIDE SEQUENCE [LARGE SCALE GENOMIC DNA]</scope>
    <source>
        <strain evidence="3 4">NBRC 106135</strain>
    </source>
</reference>
<accession>A0A512BEE3</accession>
<name>A0A512BEE3_9BACT</name>
<organism evidence="3 4">
    <name type="scientific">Segetibacter aerophilus</name>
    <dbReference type="NCBI Taxonomy" id="670293"/>
    <lineage>
        <taxon>Bacteria</taxon>
        <taxon>Pseudomonadati</taxon>
        <taxon>Bacteroidota</taxon>
        <taxon>Chitinophagia</taxon>
        <taxon>Chitinophagales</taxon>
        <taxon>Chitinophagaceae</taxon>
        <taxon>Segetibacter</taxon>
    </lineage>
</organism>
<keyword evidence="4" id="KW-1185">Reference proteome</keyword>
<gene>
    <name evidence="3" type="ORF">SAE01_28240</name>
</gene>
<dbReference type="Pfam" id="PF13590">
    <property type="entry name" value="DUF4136"/>
    <property type="match status" value="1"/>
</dbReference>
<dbReference type="OrthoDB" id="959498at2"/>
<dbReference type="Proteomes" id="UP000321513">
    <property type="component" value="Unassembled WGS sequence"/>
</dbReference>
<comment type="caution">
    <text evidence="3">The sequence shown here is derived from an EMBL/GenBank/DDBJ whole genome shotgun (WGS) entry which is preliminary data.</text>
</comment>
<feature type="domain" description="DUF4136" evidence="2">
    <location>
        <begin position="39"/>
        <end position="199"/>
    </location>
</feature>
<dbReference type="Gene3D" id="3.30.160.670">
    <property type="match status" value="1"/>
</dbReference>
<feature type="chain" id="PRO_5022227661" description="DUF4136 domain-containing protein" evidence="1">
    <location>
        <begin position="23"/>
        <end position="210"/>
    </location>
</feature>
<proteinExistence type="predicted"/>
<dbReference type="EMBL" id="BJYT01000010">
    <property type="protein sequence ID" value="GEO10328.1"/>
    <property type="molecule type" value="Genomic_DNA"/>
</dbReference>
<sequence>MKSKNVLWLTILALGAMFSGCTKDPVANLTAEESRIYITDHDSTVNFSTFKTFSISDSVAVINDGRASKEITATDRAFIDAVKSEMQAKGFTLVNKSANPDLGINVSRIYNTSTGIVSYRNYYDMYGGYYDPYYWGYGGYGYYSPYSYATYSIREGALSIDMLNLKNAAASNRINVIWTGLIRGSGIFNSSTAADQVKMLFNQSAYLKNQ</sequence>